<organism evidence="8 9">
    <name type="scientific">Mycolicibacterium tokaiense</name>
    <dbReference type="NCBI Taxonomy" id="39695"/>
    <lineage>
        <taxon>Bacteria</taxon>
        <taxon>Bacillati</taxon>
        <taxon>Actinomycetota</taxon>
        <taxon>Actinomycetes</taxon>
        <taxon>Mycobacteriales</taxon>
        <taxon>Mycobacteriaceae</taxon>
        <taxon>Mycolicibacterium</taxon>
    </lineage>
</organism>
<evidence type="ECO:0000313" key="9">
    <source>
        <dbReference type="Proteomes" id="UP000254978"/>
    </source>
</evidence>
<dbReference type="GO" id="GO:0055085">
    <property type="term" value="P:transmembrane transport"/>
    <property type="evidence" value="ECO:0007669"/>
    <property type="project" value="InterPro"/>
</dbReference>
<feature type="transmembrane region" description="Helical" evidence="6">
    <location>
        <begin position="31"/>
        <end position="52"/>
    </location>
</feature>
<proteinExistence type="predicted"/>
<dbReference type="InterPro" id="IPR006685">
    <property type="entry name" value="MscS_channel_2nd"/>
</dbReference>
<evidence type="ECO:0000256" key="3">
    <source>
        <dbReference type="ARBA" id="ARBA00022989"/>
    </source>
</evidence>
<evidence type="ECO:0000256" key="2">
    <source>
        <dbReference type="ARBA" id="ARBA00022692"/>
    </source>
</evidence>
<feature type="transmembrane region" description="Helical" evidence="6">
    <location>
        <begin position="155"/>
        <end position="179"/>
    </location>
</feature>
<dbReference type="PANTHER" id="PTHR30566:SF25">
    <property type="entry name" value="INNER MEMBRANE PROTEIN"/>
    <property type="match status" value="1"/>
</dbReference>
<evidence type="ECO:0000259" key="7">
    <source>
        <dbReference type="Pfam" id="PF00924"/>
    </source>
</evidence>
<feature type="region of interest" description="Disordered" evidence="5">
    <location>
        <begin position="369"/>
        <end position="429"/>
    </location>
</feature>
<evidence type="ECO:0000256" key="4">
    <source>
        <dbReference type="ARBA" id="ARBA00023136"/>
    </source>
</evidence>
<keyword evidence="2 6" id="KW-0812">Transmembrane</keyword>
<name>A0A378TGQ5_9MYCO</name>
<feature type="compositionally biased region" description="Basic and acidic residues" evidence="5">
    <location>
        <begin position="396"/>
        <end position="422"/>
    </location>
</feature>
<keyword evidence="9" id="KW-1185">Reference proteome</keyword>
<accession>A0A378TGQ5</accession>
<feature type="transmembrane region" description="Helical" evidence="6">
    <location>
        <begin position="185"/>
        <end position="210"/>
    </location>
</feature>
<dbReference type="AlphaFoldDB" id="A0A378TGQ5"/>
<dbReference type="GO" id="GO:0016020">
    <property type="term" value="C:membrane"/>
    <property type="evidence" value="ECO:0007669"/>
    <property type="project" value="UniProtKB-SubCell"/>
</dbReference>
<keyword evidence="4 6" id="KW-0472">Membrane</keyword>
<feature type="transmembrane region" description="Helical" evidence="6">
    <location>
        <begin position="102"/>
        <end position="120"/>
    </location>
</feature>
<feature type="transmembrane region" description="Helical" evidence="6">
    <location>
        <begin position="73"/>
        <end position="90"/>
    </location>
</feature>
<dbReference type="Pfam" id="PF00924">
    <property type="entry name" value="MS_channel_2nd"/>
    <property type="match status" value="1"/>
</dbReference>
<protein>
    <submittedName>
        <fullName evidence="8">Mechanosensitive ion channel MscS</fullName>
    </submittedName>
</protein>
<dbReference type="SUPFAM" id="SSF50182">
    <property type="entry name" value="Sm-like ribonucleoproteins"/>
    <property type="match status" value="1"/>
</dbReference>
<sequence length="429" mass="47430">MQTPDPDPGSTESPMPEQIELESATSLAVTLAWVAGAIAIAYLLGLLVPWVLRRLGRRSASVWDVALLTRTPFRFLLMVLAANIAIRRFADPGASWRAWVDHTLVILLIAAATWLVASLVKVAERRVIAKFGGGDEEMTDADRQRRRVRTQVTTVRRLVIAIVVLFGLAAALTTFPAFANIGTTLFASAGVLSVVAGLAAQTSLGSVFAGMQIAFSDAIRVGDVVVLEDEWGRIEEITLTYVVVKLWDQRRLVLPTTYFTTTPFQNWTRNATELLGTVEFDVDFTVPIEDMRVELQRRLEQSDLWDGRTGVLQVTDAVNGVVRVRMLLSASNASALFDLRCFVREGLVDWLQRTNRGALPHQRFEEMRSTPVQELPRRNGHNGQSKAAAGVFSGSREAEERAREYEQGAVAVDDRVNGHDATPRGYQDN</sequence>
<comment type="subcellular location">
    <subcellularLocation>
        <location evidence="1">Membrane</location>
    </subcellularLocation>
</comment>
<reference evidence="8 9" key="1">
    <citation type="submission" date="2018-06" db="EMBL/GenBank/DDBJ databases">
        <authorList>
            <consortium name="Pathogen Informatics"/>
            <person name="Doyle S."/>
        </authorList>
    </citation>
    <scope>NUCLEOTIDE SEQUENCE [LARGE SCALE GENOMIC DNA]</scope>
    <source>
        <strain evidence="8 9">NCTC10821</strain>
    </source>
</reference>
<evidence type="ECO:0000313" key="8">
    <source>
        <dbReference type="EMBL" id="STZ59968.1"/>
    </source>
</evidence>
<dbReference type="EMBL" id="UGQT01000001">
    <property type="protein sequence ID" value="STZ59968.1"/>
    <property type="molecule type" value="Genomic_DNA"/>
</dbReference>
<dbReference type="InterPro" id="IPR023408">
    <property type="entry name" value="MscS_beta-dom_sf"/>
</dbReference>
<feature type="domain" description="Mechanosensitive ion channel MscS" evidence="7">
    <location>
        <begin position="203"/>
        <end position="269"/>
    </location>
</feature>
<dbReference type="Gene3D" id="2.30.30.60">
    <property type="match status" value="1"/>
</dbReference>
<dbReference type="PANTHER" id="PTHR30566">
    <property type="entry name" value="YNAI-RELATED MECHANOSENSITIVE ION CHANNEL"/>
    <property type="match status" value="1"/>
</dbReference>
<keyword evidence="3 6" id="KW-1133">Transmembrane helix</keyword>
<gene>
    <name evidence="8" type="ORF">NCTC10821_03506</name>
</gene>
<evidence type="ECO:0000256" key="5">
    <source>
        <dbReference type="SAM" id="MobiDB-lite"/>
    </source>
</evidence>
<dbReference type="Proteomes" id="UP000254978">
    <property type="component" value="Unassembled WGS sequence"/>
</dbReference>
<dbReference type="InterPro" id="IPR010920">
    <property type="entry name" value="LSM_dom_sf"/>
</dbReference>
<dbReference type="Gene3D" id="1.10.287.1260">
    <property type="match status" value="1"/>
</dbReference>
<evidence type="ECO:0000256" key="6">
    <source>
        <dbReference type="SAM" id="Phobius"/>
    </source>
</evidence>
<evidence type="ECO:0000256" key="1">
    <source>
        <dbReference type="ARBA" id="ARBA00004370"/>
    </source>
</evidence>